<reference evidence="8" key="1">
    <citation type="submission" date="2014-04" db="EMBL/GenBank/DDBJ databases">
        <title>In planta biocontrol of soil-borne Fusarium wilt of banana through a plant endophytic bacterium, Burkholderia cenocepacia 869T2.</title>
        <authorList>
            <person name="Ho Y.-N."/>
            <person name="Chiang H.-M."/>
            <person name="Chao C.-P."/>
            <person name="Su C.-C."/>
            <person name="Hsu H.-F."/>
            <person name="Guo C.-T."/>
            <person name="Hsieh J.-L."/>
            <person name="Huang C.-C."/>
        </authorList>
    </citation>
    <scope>NUCLEOTIDE SEQUENCE [LARGE SCALE GENOMIC DNA]</scope>
    <source>
        <strain evidence="8">869T2</strain>
    </source>
</reference>
<evidence type="ECO:0000256" key="5">
    <source>
        <dbReference type="ARBA" id="ARBA00023136"/>
    </source>
</evidence>
<protein>
    <submittedName>
        <fullName evidence="8">Type II secretion system protein</fullName>
    </submittedName>
</protein>
<keyword evidence="5 6" id="KW-0472">Membrane</keyword>
<dbReference type="GO" id="GO:0005886">
    <property type="term" value="C:plasma membrane"/>
    <property type="evidence" value="ECO:0007669"/>
    <property type="project" value="UniProtKB-SubCell"/>
</dbReference>
<feature type="transmembrane region" description="Helical" evidence="6">
    <location>
        <begin position="287"/>
        <end position="313"/>
    </location>
</feature>
<gene>
    <name evidence="8" type="ORF">DT99_34490</name>
</gene>
<keyword evidence="2" id="KW-1003">Cell membrane</keyword>
<evidence type="ECO:0000313" key="8">
    <source>
        <dbReference type="EMBL" id="KEA54831.1"/>
    </source>
</evidence>
<feature type="transmembrane region" description="Helical" evidence="6">
    <location>
        <begin position="141"/>
        <end position="161"/>
    </location>
</feature>
<name>A0A071MEB9_9BURK</name>
<evidence type="ECO:0000256" key="4">
    <source>
        <dbReference type="ARBA" id="ARBA00022989"/>
    </source>
</evidence>
<evidence type="ECO:0000256" key="2">
    <source>
        <dbReference type="ARBA" id="ARBA00022475"/>
    </source>
</evidence>
<dbReference type="AlphaFoldDB" id="A0A071MEB9"/>
<feature type="transmembrane region" description="Helical" evidence="6">
    <location>
        <begin position="108"/>
        <end position="135"/>
    </location>
</feature>
<dbReference type="InterPro" id="IPR018076">
    <property type="entry name" value="T2SS_GspF_dom"/>
</dbReference>
<evidence type="ECO:0000256" key="1">
    <source>
        <dbReference type="ARBA" id="ARBA00004651"/>
    </source>
</evidence>
<proteinExistence type="predicted"/>
<dbReference type="PANTHER" id="PTHR35007:SF2">
    <property type="entry name" value="PILUS ASSEMBLE PROTEIN"/>
    <property type="match status" value="1"/>
</dbReference>
<feature type="domain" description="Type II secretion system protein GspF" evidence="7">
    <location>
        <begin position="180"/>
        <end position="308"/>
    </location>
</feature>
<sequence>MQNLSVVQAVMLGGLFIFVAGGVLVAMLLFAPRNLQRRIQQAGGAGAGAVAGPGTGTGGDDDLTSRWVAKLVELSTPISKLSVPKEGWENSPLRIRLMNAGWRNPGAAALYFTAKTVAALALPCAVLPVLITTSLGDERALLSAILVVLACIAYYIPNIVLSQRIKVRQQKIFEDFPDALDLLTVCVEAGLGLDAALMKVSEELRFSSEVVASELDLLLLEMRSGFTKETALRNLALRTGVEDIESFCAMLIQADRFGTSISESLRVLSDMLRTRRRMRAEERAAKIALKLLFPLIFCIFPALMLVLLGPAMIHVYRVLLPTFVGIAQ</sequence>
<dbReference type="EMBL" id="JJOA01000076">
    <property type="protein sequence ID" value="KEA54831.1"/>
    <property type="molecule type" value="Genomic_DNA"/>
</dbReference>
<comment type="subcellular location">
    <subcellularLocation>
        <location evidence="1">Cell membrane</location>
        <topology evidence="1">Multi-pass membrane protein</topology>
    </subcellularLocation>
</comment>
<evidence type="ECO:0000259" key="7">
    <source>
        <dbReference type="Pfam" id="PF00482"/>
    </source>
</evidence>
<dbReference type="PANTHER" id="PTHR35007">
    <property type="entry name" value="INTEGRAL MEMBRANE PROTEIN-RELATED"/>
    <property type="match status" value="1"/>
</dbReference>
<evidence type="ECO:0000256" key="6">
    <source>
        <dbReference type="SAM" id="Phobius"/>
    </source>
</evidence>
<organism evidence="8">
    <name type="scientific">Burkholderia cenocepacia</name>
    <dbReference type="NCBI Taxonomy" id="95486"/>
    <lineage>
        <taxon>Bacteria</taxon>
        <taxon>Pseudomonadati</taxon>
        <taxon>Pseudomonadota</taxon>
        <taxon>Betaproteobacteria</taxon>
        <taxon>Burkholderiales</taxon>
        <taxon>Burkholderiaceae</taxon>
        <taxon>Burkholderia</taxon>
        <taxon>Burkholderia cepacia complex</taxon>
    </lineage>
</organism>
<keyword evidence="4 6" id="KW-1133">Transmembrane helix</keyword>
<keyword evidence="3 6" id="KW-0812">Transmembrane</keyword>
<dbReference type="OrthoDB" id="9810662at2"/>
<comment type="caution">
    <text evidence="8">The sequence shown here is derived from an EMBL/GenBank/DDBJ whole genome shotgun (WGS) entry which is preliminary data.</text>
</comment>
<accession>A0A071MEB9</accession>
<feature type="transmembrane region" description="Helical" evidence="6">
    <location>
        <begin position="6"/>
        <end position="31"/>
    </location>
</feature>
<dbReference type="Pfam" id="PF00482">
    <property type="entry name" value="T2SSF"/>
    <property type="match status" value="1"/>
</dbReference>
<evidence type="ECO:0000256" key="3">
    <source>
        <dbReference type="ARBA" id="ARBA00022692"/>
    </source>
</evidence>